<accession>A0AAV0X3Z0</accession>
<comment type="caution">
    <text evidence="3">The sequence shown here is derived from an EMBL/GenBank/DDBJ whole genome shotgun (WGS) entry which is preliminary data.</text>
</comment>
<evidence type="ECO:0000313" key="3">
    <source>
        <dbReference type="EMBL" id="CAI6362918.1"/>
    </source>
</evidence>
<feature type="coiled-coil region" evidence="1">
    <location>
        <begin position="53"/>
        <end position="80"/>
    </location>
</feature>
<dbReference type="Gene3D" id="2.60.40.150">
    <property type="entry name" value="C2 domain"/>
    <property type="match status" value="1"/>
</dbReference>
<feature type="coiled-coil region" evidence="1">
    <location>
        <begin position="303"/>
        <end position="404"/>
    </location>
</feature>
<dbReference type="InterPro" id="IPR031139">
    <property type="entry name" value="RPGRIP1_fam"/>
</dbReference>
<proteinExistence type="predicted"/>
<dbReference type="Proteomes" id="UP001160148">
    <property type="component" value="Unassembled WGS sequence"/>
</dbReference>
<dbReference type="PANTHER" id="PTHR14240">
    <property type="entry name" value="RETINITIS PIGMENTOSA GTPASE REGULATOR-INTERACTING PROTEIN"/>
    <property type="match status" value="1"/>
</dbReference>
<protein>
    <submittedName>
        <fullName evidence="3">Uncharacterized protein</fullName>
    </submittedName>
</protein>
<feature type="coiled-coil region" evidence="1">
    <location>
        <begin position="168"/>
        <end position="258"/>
    </location>
</feature>
<dbReference type="EMBL" id="CARXXK010000003">
    <property type="protein sequence ID" value="CAI6362918.1"/>
    <property type="molecule type" value="Genomic_DNA"/>
</dbReference>
<gene>
    <name evidence="3" type="ORF">MEUPH1_LOCUS17938</name>
</gene>
<organism evidence="3 4">
    <name type="scientific">Macrosiphum euphorbiae</name>
    <name type="common">potato aphid</name>
    <dbReference type="NCBI Taxonomy" id="13131"/>
    <lineage>
        <taxon>Eukaryota</taxon>
        <taxon>Metazoa</taxon>
        <taxon>Ecdysozoa</taxon>
        <taxon>Arthropoda</taxon>
        <taxon>Hexapoda</taxon>
        <taxon>Insecta</taxon>
        <taxon>Pterygota</taxon>
        <taxon>Neoptera</taxon>
        <taxon>Paraneoptera</taxon>
        <taxon>Hemiptera</taxon>
        <taxon>Sternorrhyncha</taxon>
        <taxon>Aphidomorpha</taxon>
        <taxon>Aphidoidea</taxon>
        <taxon>Aphididae</taxon>
        <taxon>Macrosiphini</taxon>
        <taxon>Macrosiphum</taxon>
    </lineage>
</organism>
<evidence type="ECO:0000256" key="2">
    <source>
        <dbReference type="SAM" id="MobiDB-lite"/>
    </source>
</evidence>
<sequence length="713" mass="82383">MTSNVSPSRSNIMSSSHPSKGSLTDRPSSCSNNSLVHNKSCPVHSRHLSYKTIGQCHDKIEELEKQNARLVSKIKVLKFQLKTSSNLYNNIHQRPEKPLSRHSQRSTPVKLQKISRLSRVGFDENEKTIKLPERKFESTESFDSESSLVENKSKFKGNIELIQSHRVIKSMEIQMETLQAQCKAFEQNIMDINELYDKEREEHDILKEKLINERHNLSELKPKYNAYKETNKALEEQIRDLQRENLSLRDHNQKLLQLTSKPHHQNNGLKLKELEENFSDTRAGLLKQMEENSKYIAELKGTIHENEVKLSNYADENKCLKNQHLELSKILEIKENEITNRLKEIDNILQENDDLKKKLETNITTSKGNESEVITIHQHLESEEKRLKSQIQELQQEQLKINQTLNSQSYLNTMLKDKVDQAERDIKTAVQFIKICMDLFKDITTLDPSEPLMVTLEMIENAVCSIKKSNEINVENKEFKELANDILEVLVMFRDQMVKRRTILNQEQWAKKPIVNLITDTIAKNENTPRIQENSAQLEININSVNFSTESIQHLKSLQSEPNIFLTWGFKDQEDVAYSPSRLAWSADFNCSCFYRSNSSVELLHFVAKHGLFINVHLVTGKSSPVVAAGLVNTVDSINNPMIKFNLIVPITGQNIDAKLKCSIQLICDFHEIQTYSQMVRLNSFYTYVDDKYSNIEPHINKTLMPSTPNNSY</sequence>
<dbReference type="SUPFAM" id="SSF49562">
    <property type="entry name" value="C2 domain (Calcium/lipid-binding domain, CaLB)"/>
    <property type="match status" value="1"/>
</dbReference>
<keyword evidence="1" id="KW-0175">Coiled coil</keyword>
<reference evidence="3 4" key="1">
    <citation type="submission" date="2023-01" db="EMBL/GenBank/DDBJ databases">
        <authorList>
            <person name="Whitehead M."/>
        </authorList>
    </citation>
    <scope>NUCLEOTIDE SEQUENCE [LARGE SCALE GENOMIC DNA]</scope>
</reference>
<name>A0AAV0X3Z0_9HEMI</name>
<dbReference type="InterPro" id="IPR035892">
    <property type="entry name" value="C2_domain_sf"/>
</dbReference>
<evidence type="ECO:0000256" key="1">
    <source>
        <dbReference type="SAM" id="Coils"/>
    </source>
</evidence>
<evidence type="ECO:0000313" key="4">
    <source>
        <dbReference type="Proteomes" id="UP001160148"/>
    </source>
</evidence>
<keyword evidence="4" id="KW-1185">Reference proteome</keyword>
<feature type="region of interest" description="Disordered" evidence="2">
    <location>
        <begin position="1"/>
        <end position="31"/>
    </location>
</feature>
<dbReference type="AlphaFoldDB" id="A0AAV0X3Z0"/>